<dbReference type="InterPro" id="IPR029033">
    <property type="entry name" value="His_PPase_superfam"/>
</dbReference>
<organism evidence="1 2">
    <name type="scientific">Tunturiibacter empetritectus</name>
    <dbReference type="NCBI Taxonomy" id="3069691"/>
    <lineage>
        <taxon>Bacteria</taxon>
        <taxon>Pseudomonadati</taxon>
        <taxon>Acidobacteriota</taxon>
        <taxon>Terriglobia</taxon>
        <taxon>Terriglobales</taxon>
        <taxon>Acidobacteriaceae</taxon>
        <taxon>Tunturiibacter</taxon>
    </lineage>
</organism>
<sequence length="190" mass="20994">MPARLTLISHAPTAATRLSAFPTDEPLEESVLSKLATLNWQPPRAQQILAAPELRTQQTAKALNLTTTPTNELRDLDYGIWQGRTLNDLYTEDPAPIALWLTDPTATPHKGESITALITRIGDWLTTLTVEDTIHTIAITHPAVIRAAILYTLNAPPQSFWRIDIAPLTLTDLRHNGRTWTLRASAIPLA</sequence>
<protein>
    <submittedName>
        <fullName evidence="1">Broad specificity phosphatase PhoE</fullName>
    </submittedName>
</protein>
<evidence type="ECO:0000313" key="1">
    <source>
        <dbReference type="EMBL" id="MBB5315960.1"/>
    </source>
</evidence>
<proteinExistence type="predicted"/>
<dbReference type="EMBL" id="JACHDY010000001">
    <property type="protein sequence ID" value="MBB5315960.1"/>
    <property type="molecule type" value="Genomic_DNA"/>
</dbReference>
<accession>A0A7W8IGT6</accession>
<reference evidence="1" key="1">
    <citation type="submission" date="2020-08" db="EMBL/GenBank/DDBJ databases">
        <title>Genomic Encyclopedia of Type Strains, Phase IV (KMG-V): Genome sequencing to study the core and pangenomes of soil and plant-associated prokaryotes.</title>
        <authorList>
            <person name="Whitman W."/>
        </authorList>
    </citation>
    <scope>NUCLEOTIDE SEQUENCE [LARGE SCALE GENOMIC DNA]</scope>
    <source>
        <strain evidence="1">M8UP27</strain>
    </source>
</reference>
<dbReference type="SUPFAM" id="SSF53254">
    <property type="entry name" value="Phosphoglycerate mutase-like"/>
    <property type="match status" value="1"/>
</dbReference>
<gene>
    <name evidence="1" type="ORF">HDF09_000610</name>
</gene>
<dbReference type="SMART" id="SM00855">
    <property type="entry name" value="PGAM"/>
    <property type="match status" value="1"/>
</dbReference>
<dbReference type="Pfam" id="PF00300">
    <property type="entry name" value="His_Phos_1"/>
    <property type="match status" value="1"/>
</dbReference>
<dbReference type="Proteomes" id="UP000568106">
    <property type="component" value="Unassembled WGS sequence"/>
</dbReference>
<name>A0A7W8IGT6_9BACT</name>
<dbReference type="AlphaFoldDB" id="A0A7W8IGT6"/>
<comment type="caution">
    <text evidence="1">The sequence shown here is derived from an EMBL/GenBank/DDBJ whole genome shotgun (WGS) entry which is preliminary data.</text>
</comment>
<evidence type="ECO:0000313" key="2">
    <source>
        <dbReference type="Proteomes" id="UP000568106"/>
    </source>
</evidence>
<dbReference type="InterPro" id="IPR013078">
    <property type="entry name" value="His_Pase_superF_clade-1"/>
</dbReference>
<dbReference type="Gene3D" id="3.40.50.1240">
    <property type="entry name" value="Phosphoglycerate mutase-like"/>
    <property type="match status" value="1"/>
</dbReference>
<keyword evidence="2" id="KW-1185">Reference proteome</keyword>